<organism evidence="4 5">
    <name type="scientific">Cellulomonas hominis</name>
    <dbReference type="NCBI Taxonomy" id="156981"/>
    <lineage>
        <taxon>Bacteria</taxon>
        <taxon>Bacillati</taxon>
        <taxon>Actinomycetota</taxon>
        <taxon>Actinomycetes</taxon>
        <taxon>Micrococcales</taxon>
        <taxon>Cellulomonadaceae</taxon>
        <taxon>Cellulomonas</taxon>
    </lineage>
</organism>
<feature type="domain" description="PucR C-terminal helix-turn-helix" evidence="2">
    <location>
        <begin position="240"/>
        <end position="296"/>
    </location>
</feature>
<reference evidence="4 5" key="1">
    <citation type="submission" date="2019-05" db="EMBL/GenBank/DDBJ databases">
        <title>Genome sequence of Cellulomonas hominis strain CS1.</title>
        <authorList>
            <person name="Belmont J."/>
            <person name="Maclea K.S."/>
        </authorList>
    </citation>
    <scope>NUCLEOTIDE SEQUENCE [LARGE SCALE GENOMIC DNA]</scope>
    <source>
        <strain evidence="4 5">CS1</strain>
    </source>
</reference>
<dbReference type="Pfam" id="PF17853">
    <property type="entry name" value="GGDEF_2"/>
    <property type="match status" value="1"/>
</dbReference>
<evidence type="ECO:0000259" key="3">
    <source>
        <dbReference type="Pfam" id="PF17853"/>
    </source>
</evidence>
<evidence type="ECO:0000313" key="4">
    <source>
        <dbReference type="EMBL" id="TKR27194.1"/>
    </source>
</evidence>
<dbReference type="EMBL" id="SZYE01000005">
    <property type="protein sequence ID" value="TKR27194.1"/>
    <property type="molecule type" value="Genomic_DNA"/>
</dbReference>
<dbReference type="Gene3D" id="1.10.10.2840">
    <property type="entry name" value="PucR C-terminal helix-turn-helix domain"/>
    <property type="match status" value="1"/>
</dbReference>
<evidence type="ECO:0008006" key="6">
    <source>
        <dbReference type="Google" id="ProtNLM"/>
    </source>
</evidence>
<comment type="similarity">
    <text evidence="1">Belongs to the CdaR family.</text>
</comment>
<sequence length="307" mass="32691">MPDRAADLVVPSVAAAVGRLVRRTLEHRFAPSQTRAELLAQIVVAEPTHLVGLTEQARSIGLPVDSTHVAFWVDLRPAHAGEGDPPIAERRRLLASAEMLCLEIMHPSDTWWHVVRVGGSLLLLASDDDGGDGQVLVRAARADVDVAVARLVADEGAVVHVGMGTDQRGLGGIRQSSVEARSAAELALRTGRPGVITVMDTTGLRRVLADLHASPLSRRVMDELLAPLDALGPTRAATAVRTLTAYLDHQCSPKHAGAALHLHPNAVTYRIQRVTETLGVDLADPDVRLGLHLACRMRGLLDAAPAS</sequence>
<dbReference type="InterPro" id="IPR051448">
    <property type="entry name" value="CdaR-like_regulators"/>
</dbReference>
<evidence type="ECO:0000313" key="5">
    <source>
        <dbReference type="Proteomes" id="UP000308121"/>
    </source>
</evidence>
<dbReference type="OrthoDB" id="3190266at2"/>
<name>A0A7Z8NRX8_9CELL</name>
<dbReference type="PANTHER" id="PTHR33744">
    <property type="entry name" value="CARBOHYDRATE DIACID REGULATOR"/>
    <property type="match status" value="1"/>
</dbReference>
<comment type="caution">
    <text evidence="4">The sequence shown here is derived from an EMBL/GenBank/DDBJ whole genome shotgun (WGS) entry which is preliminary data.</text>
</comment>
<dbReference type="PANTHER" id="PTHR33744:SF7">
    <property type="entry name" value="PUCR FAMILY TRANSCRIPTIONAL REGULATOR"/>
    <property type="match status" value="1"/>
</dbReference>
<dbReference type="Proteomes" id="UP000308121">
    <property type="component" value="Unassembled WGS sequence"/>
</dbReference>
<dbReference type="AlphaFoldDB" id="A0A7Z8NRX8"/>
<dbReference type="Pfam" id="PF13556">
    <property type="entry name" value="HTH_30"/>
    <property type="match status" value="1"/>
</dbReference>
<proteinExistence type="inferred from homology"/>
<feature type="domain" description="CdaR GGDEF-like" evidence="3">
    <location>
        <begin position="52"/>
        <end position="185"/>
    </location>
</feature>
<dbReference type="InterPro" id="IPR041522">
    <property type="entry name" value="CdaR_GGDEF"/>
</dbReference>
<evidence type="ECO:0000259" key="2">
    <source>
        <dbReference type="Pfam" id="PF13556"/>
    </source>
</evidence>
<dbReference type="InterPro" id="IPR025736">
    <property type="entry name" value="PucR_C-HTH_dom"/>
</dbReference>
<dbReference type="InterPro" id="IPR042070">
    <property type="entry name" value="PucR_C-HTH_sf"/>
</dbReference>
<protein>
    <recommendedName>
        <fullName evidence="6">PucR C-terminal helix-turn-helix domain-containing protein</fullName>
    </recommendedName>
</protein>
<accession>A0A7Z8NRX8</accession>
<evidence type="ECO:0000256" key="1">
    <source>
        <dbReference type="ARBA" id="ARBA00006754"/>
    </source>
</evidence>
<gene>
    <name evidence="4" type="ORF">FA014_01590</name>
</gene>